<evidence type="ECO:0000313" key="1">
    <source>
        <dbReference type="EMBL" id="SCM51453.1"/>
    </source>
</evidence>
<proteinExistence type="predicted"/>
<evidence type="ECO:0000313" key="2">
    <source>
        <dbReference type="Proteomes" id="UP000094844"/>
    </source>
</evidence>
<dbReference type="Proteomes" id="UP000094844">
    <property type="component" value="Unassembled WGS sequence"/>
</dbReference>
<reference evidence="1 2" key="1">
    <citation type="submission" date="2016-09" db="EMBL/GenBank/DDBJ databases">
        <authorList>
            <person name="Capua I."/>
            <person name="De Benedictis P."/>
            <person name="Joannis T."/>
            <person name="Lombin L.H."/>
            <person name="Cattoli G."/>
        </authorList>
    </citation>
    <scope>NUCLEOTIDE SEQUENCE [LARGE SCALE GENOMIC DNA]</scope>
    <source>
        <strain evidence="1 2">GB001</strain>
    </source>
</reference>
<gene>
    <name evidence="1" type="ORF">BN1044_00915</name>
</gene>
<dbReference type="EMBL" id="FMIQ01000012">
    <property type="protein sequence ID" value="SCM51453.1"/>
    <property type="molecule type" value="Genomic_DNA"/>
</dbReference>
<protein>
    <submittedName>
        <fullName evidence="1">Uncharacterized protein</fullName>
    </submittedName>
</protein>
<dbReference type="AlphaFoldDB" id="A0A1C6YX59"/>
<organism evidence="1 2">
    <name type="scientific">Hafnia alvei</name>
    <dbReference type="NCBI Taxonomy" id="569"/>
    <lineage>
        <taxon>Bacteria</taxon>
        <taxon>Pseudomonadati</taxon>
        <taxon>Pseudomonadota</taxon>
        <taxon>Gammaproteobacteria</taxon>
        <taxon>Enterobacterales</taxon>
        <taxon>Hafniaceae</taxon>
        <taxon>Hafnia</taxon>
    </lineage>
</organism>
<name>A0A1C6YX59_HAFAL</name>
<sequence length="33" mass="3534">MGYKIKQMYLLLALGSLFSVSAIALISVCLSSL</sequence>
<accession>A0A1C6YX59</accession>